<keyword evidence="1" id="KW-0812">Transmembrane</keyword>
<organism evidence="3 4">
    <name type="scientific">Jiangella alba</name>
    <dbReference type="NCBI Taxonomy" id="561176"/>
    <lineage>
        <taxon>Bacteria</taxon>
        <taxon>Bacillati</taxon>
        <taxon>Actinomycetota</taxon>
        <taxon>Actinomycetes</taxon>
        <taxon>Jiangellales</taxon>
        <taxon>Jiangellaceae</taxon>
        <taxon>Jiangella</taxon>
    </lineage>
</organism>
<keyword evidence="1" id="KW-0472">Membrane</keyword>
<feature type="chain" id="PRO_5038945250" description="DUF998 domain-containing protein" evidence="2">
    <location>
        <begin position="22"/>
        <end position="251"/>
    </location>
</feature>
<evidence type="ECO:0000256" key="2">
    <source>
        <dbReference type="SAM" id="SignalP"/>
    </source>
</evidence>
<evidence type="ECO:0008006" key="5">
    <source>
        <dbReference type="Google" id="ProtNLM"/>
    </source>
</evidence>
<dbReference type="RefSeq" id="WP_083289107.1">
    <property type="nucleotide sequence ID" value="NZ_FNUC01000002.1"/>
</dbReference>
<dbReference type="OrthoDB" id="8159487at2"/>
<reference evidence="4" key="1">
    <citation type="submission" date="2016-10" db="EMBL/GenBank/DDBJ databases">
        <authorList>
            <person name="Varghese N."/>
            <person name="Submissions S."/>
        </authorList>
    </citation>
    <scope>NUCLEOTIDE SEQUENCE [LARGE SCALE GENOMIC DNA]</scope>
    <source>
        <strain evidence="4">DSM 45237</strain>
    </source>
</reference>
<accession>A0A1H5DHM3</accession>
<dbReference type="Proteomes" id="UP000181980">
    <property type="component" value="Unassembled WGS sequence"/>
</dbReference>
<feature type="signal peptide" evidence="2">
    <location>
        <begin position="1"/>
        <end position="21"/>
    </location>
</feature>
<dbReference type="STRING" id="561176.SAMN04488561_0410"/>
<keyword evidence="4" id="KW-1185">Reference proteome</keyword>
<gene>
    <name evidence="3" type="ORF">SAMN04488561_0410</name>
</gene>
<evidence type="ECO:0000313" key="4">
    <source>
        <dbReference type="Proteomes" id="UP000181980"/>
    </source>
</evidence>
<protein>
    <recommendedName>
        <fullName evidence="5">DUF998 domain-containing protein</fullName>
    </recommendedName>
</protein>
<evidence type="ECO:0000313" key="3">
    <source>
        <dbReference type="EMBL" id="SED78309.1"/>
    </source>
</evidence>
<proteinExistence type="predicted"/>
<dbReference type="AlphaFoldDB" id="A0A1H5DHM3"/>
<feature type="transmembrane region" description="Helical" evidence="1">
    <location>
        <begin position="92"/>
        <end position="113"/>
    </location>
</feature>
<feature type="transmembrane region" description="Helical" evidence="1">
    <location>
        <begin position="197"/>
        <end position="217"/>
    </location>
</feature>
<feature type="transmembrane region" description="Helical" evidence="1">
    <location>
        <begin position="160"/>
        <end position="185"/>
    </location>
</feature>
<name>A0A1H5DHM3_9ACTN</name>
<feature type="transmembrane region" description="Helical" evidence="1">
    <location>
        <begin position="122"/>
        <end position="140"/>
    </location>
</feature>
<dbReference type="Pfam" id="PF06197">
    <property type="entry name" value="DUF998"/>
    <property type="match status" value="1"/>
</dbReference>
<dbReference type="EMBL" id="FNUC01000002">
    <property type="protein sequence ID" value="SED78309.1"/>
    <property type="molecule type" value="Genomic_DNA"/>
</dbReference>
<dbReference type="InterPro" id="IPR009339">
    <property type="entry name" value="DUF998"/>
</dbReference>
<feature type="transmembrane region" description="Helical" evidence="1">
    <location>
        <begin position="51"/>
        <end position="72"/>
    </location>
</feature>
<keyword evidence="2" id="KW-0732">Signal</keyword>
<evidence type="ECO:0000256" key="1">
    <source>
        <dbReference type="SAM" id="Phobius"/>
    </source>
</evidence>
<sequence length="251" mass="25213">MSTTTPATTTSAVTAVTAATATPVVTTTGTTTATTTAAAPTPATSRGQRRLLTAGVVAGPLYVAAVVGQYVVRDGYDPTRHAASVLANGDLGWVQIANFVVAAVLTVAAAAGLRRTGRAGTWAPRLVGVFGVSLLAAGAFRADPVEGFPPGTPAEAAETISWHGLAHMGAGVVGFTCFAIACFALGRHLRRTGRRGAARYSVAGGTLILAGFVAVSASAGATWGVLAFTAGILAGWTWLAVTCARLARLPH</sequence>
<keyword evidence="1" id="KW-1133">Transmembrane helix</keyword>
<feature type="transmembrane region" description="Helical" evidence="1">
    <location>
        <begin position="223"/>
        <end position="247"/>
    </location>
</feature>